<dbReference type="EMBL" id="JACHGW010000004">
    <property type="protein sequence ID" value="MBB6052780.1"/>
    <property type="molecule type" value="Genomic_DNA"/>
</dbReference>
<reference evidence="2 3" key="1">
    <citation type="submission" date="2020-08" db="EMBL/GenBank/DDBJ databases">
        <title>Genomic Encyclopedia of Type Strains, Phase IV (KMG-IV): sequencing the most valuable type-strain genomes for metagenomic binning, comparative biology and taxonomic classification.</title>
        <authorList>
            <person name="Goeker M."/>
        </authorList>
    </citation>
    <scope>NUCLEOTIDE SEQUENCE [LARGE SCALE GENOMIC DNA]</scope>
    <source>
        <strain evidence="2 3">DSM 23562</strain>
    </source>
</reference>
<evidence type="ECO:0008006" key="4">
    <source>
        <dbReference type="Google" id="ProtNLM"/>
    </source>
</evidence>
<organism evidence="2 3">
    <name type="scientific">Armatimonas rosea</name>
    <dbReference type="NCBI Taxonomy" id="685828"/>
    <lineage>
        <taxon>Bacteria</taxon>
        <taxon>Bacillati</taxon>
        <taxon>Armatimonadota</taxon>
        <taxon>Armatimonadia</taxon>
        <taxon>Armatimonadales</taxon>
        <taxon>Armatimonadaceae</taxon>
        <taxon>Armatimonas</taxon>
    </lineage>
</organism>
<keyword evidence="1" id="KW-0812">Transmembrane</keyword>
<feature type="transmembrane region" description="Helical" evidence="1">
    <location>
        <begin position="339"/>
        <end position="358"/>
    </location>
</feature>
<accession>A0A7W9SUU8</accession>
<dbReference type="AlphaFoldDB" id="A0A7W9SUU8"/>
<dbReference type="RefSeq" id="WP_184202402.1">
    <property type="nucleotide sequence ID" value="NZ_JACHGW010000004.1"/>
</dbReference>
<proteinExistence type="predicted"/>
<protein>
    <recommendedName>
        <fullName evidence="4">Glycosyltransferase RgtA/B/C/D-like domain-containing protein</fullName>
    </recommendedName>
</protein>
<feature type="transmembrane region" description="Helical" evidence="1">
    <location>
        <begin position="105"/>
        <end position="125"/>
    </location>
</feature>
<evidence type="ECO:0000313" key="2">
    <source>
        <dbReference type="EMBL" id="MBB6052780.1"/>
    </source>
</evidence>
<name>A0A7W9SUU8_ARMRO</name>
<feature type="transmembrane region" description="Helical" evidence="1">
    <location>
        <begin position="186"/>
        <end position="214"/>
    </location>
</feature>
<feature type="transmembrane region" description="Helical" evidence="1">
    <location>
        <begin position="146"/>
        <end position="174"/>
    </location>
</feature>
<sequence length="577" mass="63173">MRLGRLVRNILTLLLLALPCVVLLPRLNAPIALPESALDQLLTARYTAAHNRLGTPVLRPLDVARLTSFGDGALPDMRHGMLYTGLSAVAMKVLHETQGGQGQRAATLLGMGLLLTGGLVTLWLYRRWFPQRDNKLAAFFYVWSGGALLAAVLPGPGLLLAILGGLLCAALVSLDVTSSSSRSSLWLALAAGALWGLLFLSLYSALLLLPFLLWQVVVTTRRDIRAVLAFVVAAGVVAAPQLLRAQKFAHNPLYHSRGIELIMRTESHPGTALYHAVSLPRTVSTYLTHGGFLEVLSKSASTLVELLPRSLGTVGLCLLLFITSGLMRFTDQRLNRLRRLLFLMIPVHLIALSLFFPADECASVLLLYGPAIAVLGAAFLQTTIHARRLPRLHARGVRLAWTVLCCGAGLAQLLALRPAPAPIRLYAFLGNSGAYLDRLQTSHDGVLAADAPETMALYADVPVTLLPTSSTDFQEVEARLNKEIVGFSLTPNLRWDRPEDTALQAWGDTYRRVLGLFALTQLMPNNERETLRQYVSYPDSLIASIRSFQVTPIQEPQQGNDYSALFWDMDYIRAIPR</sequence>
<dbReference type="Proteomes" id="UP000520814">
    <property type="component" value="Unassembled WGS sequence"/>
</dbReference>
<keyword evidence="3" id="KW-1185">Reference proteome</keyword>
<keyword evidence="1" id="KW-1133">Transmembrane helix</keyword>
<keyword evidence="1" id="KW-0472">Membrane</keyword>
<feature type="transmembrane region" description="Helical" evidence="1">
    <location>
        <begin position="226"/>
        <end position="243"/>
    </location>
</feature>
<comment type="caution">
    <text evidence="2">The sequence shown here is derived from an EMBL/GenBank/DDBJ whole genome shotgun (WGS) entry which is preliminary data.</text>
</comment>
<feature type="transmembrane region" description="Helical" evidence="1">
    <location>
        <begin position="306"/>
        <end position="327"/>
    </location>
</feature>
<evidence type="ECO:0000256" key="1">
    <source>
        <dbReference type="SAM" id="Phobius"/>
    </source>
</evidence>
<feature type="transmembrane region" description="Helical" evidence="1">
    <location>
        <begin position="396"/>
        <end position="416"/>
    </location>
</feature>
<gene>
    <name evidence="2" type="ORF">HNQ39_004601</name>
</gene>
<feature type="transmembrane region" description="Helical" evidence="1">
    <location>
        <begin position="364"/>
        <end position="384"/>
    </location>
</feature>
<evidence type="ECO:0000313" key="3">
    <source>
        <dbReference type="Proteomes" id="UP000520814"/>
    </source>
</evidence>